<reference evidence="2" key="1">
    <citation type="submission" date="2019-08" db="EMBL/GenBank/DDBJ databases">
        <authorList>
            <person name="Kucharzyk K."/>
            <person name="Murdoch R.W."/>
            <person name="Higgins S."/>
            <person name="Loffler F."/>
        </authorList>
    </citation>
    <scope>NUCLEOTIDE SEQUENCE</scope>
</reference>
<dbReference type="EMBL" id="VSSQ01028270">
    <property type="protein sequence ID" value="MPM77914.1"/>
    <property type="molecule type" value="Genomic_DNA"/>
</dbReference>
<protein>
    <submittedName>
        <fullName evidence="2">Uncharacterized protein</fullName>
    </submittedName>
</protein>
<evidence type="ECO:0000256" key="1">
    <source>
        <dbReference type="SAM" id="MobiDB-lite"/>
    </source>
</evidence>
<proteinExistence type="predicted"/>
<accession>A0A645CM02</accession>
<name>A0A645CM02_9ZZZZ</name>
<feature type="region of interest" description="Disordered" evidence="1">
    <location>
        <begin position="1"/>
        <end position="27"/>
    </location>
</feature>
<gene>
    <name evidence="2" type="ORF">SDC9_124923</name>
</gene>
<comment type="caution">
    <text evidence="2">The sequence shown here is derived from an EMBL/GenBank/DDBJ whole genome shotgun (WGS) entry which is preliminary data.</text>
</comment>
<organism evidence="2">
    <name type="scientific">bioreactor metagenome</name>
    <dbReference type="NCBI Taxonomy" id="1076179"/>
    <lineage>
        <taxon>unclassified sequences</taxon>
        <taxon>metagenomes</taxon>
        <taxon>ecological metagenomes</taxon>
    </lineage>
</organism>
<feature type="compositionally biased region" description="Gly residues" evidence="1">
    <location>
        <begin position="16"/>
        <end position="27"/>
    </location>
</feature>
<evidence type="ECO:0000313" key="2">
    <source>
        <dbReference type="EMBL" id="MPM77914.1"/>
    </source>
</evidence>
<dbReference type="AlphaFoldDB" id="A0A645CM02"/>
<sequence>MKGMQAEPAGFHQRPVGGGEPAHIGGQGGRTICQLACTFYNQFEQGLPDSPASFIRQSIQVKGQATLSSAVENSVAA</sequence>